<gene>
    <name evidence="2" type="ORF">COK38_06650</name>
</gene>
<reference evidence="2 3" key="1">
    <citation type="submission" date="2017-09" db="EMBL/GenBank/DDBJ databases">
        <title>Large-scale bioinformatics analysis of Bacillus genomes uncovers conserved roles of natural products in bacterial physiology.</title>
        <authorList>
            <consortium name="Agbiome Team Llc"/>
            <person name="Bleich R.M."/>
            <person name="Grubbs K.J."/>
            <person name="Santa Maria K.C."/>
            <person name="Allen S.E."/>
            <person name="Farag S."/>
            <person name="Shank E.A."/>
            <person name="Bowers A."/>
        </authorList>
    </citation>
    <scope>NUCLEOTIDE SEQUENCE [LARGE SCALE GENOMIC DNA]</scope>
    <source>
        <strain evidence="2 3">AFS067272</strain>
    </source>
</reference>
<feature type="transmembrane region" description="Helical" evidence="1">
    <location>
        <begin position="101"/>
        <end position="117"/>
    </location>
</feature>
<feature type="transmembrane region" description="Helical" evidence="1">
    <location>
        <begin position="37"/>
        <end position="59"/>
    </location>
</feature>
<evidence type="ECO:0000313" key="3">
    <source>
        <dbReference type="Proteomes" id="UP000226357"/>
    </source>
</evidence>
<dbReference type="RefSeq" id="WP_001178142.1">
    <property type="nucleotide sequence ID" value="NZ_NTUG01000012.1"/>
</dbReference>
<organism evidence="2 3">
    <name type="scientific">Bacillus cereus</name>
    <dbReference type="NCBI Taxonomy" id="1396"/>
    <lineage>
        <taxon>Bacteria</taxon>
        <taxon>Bacillati</taxon>
        <taxon>Bacillota</taxon>
        <taxon>Bacilli</taxon>
        <taxon>Bacillales</taxon>
        <taxon>Bacillaceae</taxon>
        <taxon>Bacillus</taxon>
        <taxon>Bacillus cereus group</taxon>
    </lineage>
</organism>
<keyword evidence="1" id="KW-0472">Membrane</keyword>
<evidence type="ECO:0008006" key="4">
    <source>
        <dbReference type="Google" id="ProtNLM"/>
    </source>
</evidence>
<name>A0AA44QCG5_BACCE</name>
<feature type="transmembrane region" description="Helical" evidence="1">
    <location>
        <begin position="6"/>
        <end position="28"/>
    </location>
</feature>
<protein>
    <recommendedName>
        <fullName evidence="4">Ammonia permease</fullName>
    </recommendedName>
</protein>
<evidence type="ECO:0000256" key="1">
    <source>
        <dbReference type="SAM" id="Phobius"/>
    </source>
</evidence>
<keyword evidence="1" id="KW-0812">Transmembrane</keyword>
<dbReference type="Proteomes" id="UP000226357">
    <property type="component" value="Unassembled WGS sequence"/>
</dbReference>
<comment type="caution">
    <text evidence="2">The sequence shown here is derived from an EMBL/GenBank/DDBJ whole genome shotgun (WGS) entry which is preliminary data.</text>
</comment>
<feature type="transmembrane region" description="Helical" evidence="1">
    <location>
        <begin position="71"/>
        <end position="89"/>
    </location>
</feature>
<dbReference type="EMBL" id="NVBO01000047">
    <property type="protein sequence ID" value="PFS04285.1"/>
    <property type="molecule type" value="Genomic_DNA"/>
</dbReference>
<sequence length="127" mass="14182">MQMLGSLWIFFMPILVSCGIFGGIYLVIAGFMSRKPFVITMGMICFSFVAMPFVFWGMGIDMERLIPIPTVLYWVLFALTGLLAGISGIRNQMIRIRNMGMIIFTVGVLGAIFYQLMSMPDSFSIPG</sequence>
<evidence type="ECO:0000313" key="2">
    <source>
        <dbReference type="EMBL" id="PFS04285.1"/>
    </source>
</evidence>
<keyword evidence="1" id="KW-1133">Transmembrane helix</keyword>
<dbReference type="AlphaFoldDB" id="A0AA44QCG5"/>
<proteinExistence type="predicted"/>
<accession>A0AA44QCG5</accession>